<keyword evidence="3" id="KW-1185">Reference proteome</keyword>
<protein>
    <submittedName>
        <fullName evidence="2">Uncharacterized protein</fullName>
    </submittedName>
</protein>
<evidence type="ECO:0000313" key="2">
    <source>
        <dbReference type="EMBL" id="EYF04521.1"/>
    </source>
</evidence>
<comment type="caution">
    <text evidence="2">The sequence shown here is derived from an EMBL/GenBank/DDBJ whole genome shotgun (WGS) entry which is preliminary data.</text>
</comment>
<evidence type="ECO:0000256" key="1">
    <source>
        <dbReference type="SAM" id="Phobius"/>
    </source>
</evidence>
<proteinExistence type="predicted"/>
<dbReference type="Proteomes" id="UP000019678">
    <property type="component" value="Unassembled WGS sequence"/>
</dbReference>
<organism evidence="2 3">
    <name type="scientific">Chondromyces apiculatus DSM 436</name>
    <dbReference type="NCBI Taxonomy" id="1192034"/>
    <lineage>
        <taxon>Bacteria</taxon>
        <taxon>Pseudomonadati</taxon>
        <taxon>Myxococcota</taxon>
        <taxon>Polyangia</taxon>
        <taxon>Polyangiales</taxon>
        <taxon>Polyangiaceae</taxon>
        <taxon>Chondromyces</taxon>
    </lineage>
</organism>
<keyword evidence="1" id="KW-0472">Membrane</keyword>
<dbReference type="STRING" id="1192034.CAP_4489"/>
<keyword evidence="1" id="KW-1133">Transmembrane helix</keyword>
<feature type="transmembrane region" description="Helical" evidence="1">
    <location>
        <begin position="183"/>
        <end position="205"/>
    </location>
</feature>
<dbReference type="OrthoDB" id="5519084at2"/>
<dbReference type="RefSeq" id="WP_044244116.1">
    <property type="nucleotide sequence ID" value="NZ_ASRX01000033.1"/>
</dbReference>
<feature type="transmembrane region" description="Helical" evidence="1">
    <location>
        <begin position="74"/>
        <end position="94"/>
    </location>
</feature>
<gene>
    <name evidence="2" type="ORF">CAP_4489</name>
</gene>
<sequence>MPADPETAPPLDVQCPRVARRFPRVGHGFGIAALLAFFLPLGLACVSTLLHPLLGTPALLTEGGSTLDLFGTSIQIAIGLAVVGAGLVSSSGFAPSPARLIATPDALRLVRGRRERVIPRARITEGMISPVHGARVELRLTTGEDLELDFPHERDGERLLSLLSLNARHRRVSILLGSPNQQIAAGFAALPMSMILWSTIFMSLFDVDHPAVDAGWILAGLLTAAFVRHAARPVEVTVGRDGLRIRRPFRSQWIAYAQLTDIVVSFSGSETELLLLRRQGRPVRLRALPHILENLHSRIREAQALEQRDPTRAAPALERHGRPLSEWRTALGALLHVEPGYRAPPLTPDDLLAALEDPVAPPDRRIGAALALRSASHPEARTRIRIAAESSADDDLRIALEQAAEDELDDTTLERALR</sequence>
<accession>A0A017T7H3</accession>
<reference evidence="2 3" key="1">
    <citation type="submission" date="2013-05" db="EMBL/GenBank/DDBJ databases">
        <title>Genome assembly of Chondromyces apiculatus DSM 436.</title>
        <authorList>
            <person name="Sharma G."/>
            <person name="Khatri I."/>
            <person name="Kaur C."/>
            <person name="Mayilraj S."/>
            <person name="Subramanian S."/>
        </authorList>
    </citation>
    <scope>NUCLEOTIDE SEQUENCE [LARGE SCALE GENOMIC DNA]</scope>
    <source>
        <strain evidence="2 3">DSM 436</strain>
    </source>
</reference>
<keyword evidence="1" id="KW-0812">Transmembrane</keyword>
<feature type="transmembrane region" description="Helical" evidence="1">
    <location>
        <begin position="29"/>
        <end position="54"/>
    </location>
</feature>
<dbReference type="AlphaFoldDB" id="A0A017T7H3"/>
<name>A0A017T7H3_9BACT</name>
<dbReference type="EMBL" id="ASRX01000033">
    <property type="protein sequence ID" value="EYF04521.1"/>
    <property type="molecule type" value="Genomic_DNA"/>
</dbReference>
<evidence type="ECO:0000313" key="3">
    <source>
        <dbReference type="Proteomes" id="UP000019678"/>
    </source>
</evidence>